<gene>
    <name evidence="2" type="ORF">LGLO00237_LOCUS14251</name>
</gene>
<dbReference type="AlphaFoldDB" id="A0A7S3YUV3"/>
<dbReference type="InterPro" id="IPR013785">
    <property type="entry name" value="Aldolase_TIM"/>
</dbReference>
<evidence type="ECO:0000313" key="2">
    <source>
        <dbReference type="EMBL" id="CAE0662650.1"/>
    </source>
</evidence>
<dbReference type="SUPFAM" id="SSF51569">
    <property type="entry name" value="Aldolase"/>
    <property type="match status" value="1"/>
</dbReference>
<accession>A0A7S3YUV3</accession>
<evidence type="ECO:0000256" key="1">
    <source>
        <dbReference type="SAM" id="Phobius"/>
    </source>
</evidence>
<proteinExistence type="predicted"/>
<feature type="transmembrane region" description="Helical" evidence="1">
    <location>
        <begin position="42"/>
        <end position="60"/>
    </location>
</feature>
<reference evidence="2" key="1">
    <citation type="submission" date="2021-01" db="EMBL/GenBank/DDBJ databases">
        <authorList>
            <person name="Corre E."/>
            <person name="Pelletier E."/>
            <person name="Niang G."/>
            <person name="Scheremetjew M."/>
            <person name="Finn R."/>
            <person name="Kale V."/>
            <person name="Holt S."/>
            <person name="Cochrane G."/>
            <person name="Meng A."/>
            <person name="Brown T."/>
            <person name="Cohen L."/>
        </authorList>
    </citation>
    <scope>NUCLEOTIDE SEQUENCE</scope>
    <source>
        <strain evidence="2">CCCM811</strain>
    </source>
</reference>
<protein>
    <submittedName>
        <fullName evidence="2">Uncharacterized protein</fullName>
    </submittedName>
</protein>
<name>A0A7S3YUV3_9EUKA</name>
<keyword evidence="1" id="KW-0812">Transmembrane</keyword>
<organism evidence="2">
    <name type="scientific">Lotharella globosa</name>
    <dbReference type="NCBI Taxonomy" id="91324"/>
    <lineage>
        <taxon>Eukaryota</taxon>
        <taxon>Sar</taxon>
        <taxon>Rhizaria</taxon>
        <taxon>Cercozoa</taxon>
        <taxon>Chlorarachniophyceae</taxon>
        <taxon>Lotharella</taxon>
    </lineage>
</organism>
<keyword evidence="1" id="KW-1133">Transmembrane helix</keyword>
<keyword evidence="1" id="KW-0472">Membrane</keyword>
<dbReference type="EMBL" id="HBIV01019683">
    <property type="protein sequence ID" value="CAE0662650.1"/>
    <property type="molecule type" value="Transcribed_RNA"/>
</dbReference>
<sequence length="122" mass="14545">MVNQNSQKRMKFRLFGIKKKTECLQKSEENKYDAIELNVNTIRFSFLCFFYFFFVCCFIFKKGIVMNYMNHTYVCVRNLRLRTCTTVFSSRFVNTTAFRRAGASVILTYYAKQAARWLNGKE</sequence>
<dbReference type="Gene3D" id="3.20.20.70">
    <property type="entry name" value="Aldolase class I"/>
    <property type="match status" value="1"/>
</dbReference>